<keyword evidence="3" id="KW-1003">Cell membrane</keyword>
<organism evidence="9">
    <name type="scientific">bioreactor metagenome</name>
    <dbReference type="NCBI Taxonomy" id="1076179"/>
    <lineage>
        <taxon>unclassified sequences</taxon>
        <taxon>metagenomes</taxon>
        <taxon>ecological metagenomes</taxon>
    </lineage>
</organism>
<dbReference type="InterPro" id="IPR036259">
    <property type="entry name" value="MFS_trans_sf"/>
</dbReference>
<evidence type="ECO:0000256" key="1">
    <source>
        <dbReference type="ARBA" id="ARBA00004651"/>
    </source>
</evidence>
<feature type="transmembrane region" description="Helical" evidence="7">
    <location>
        <begin position="111"/>
        <end position="132"/>
    </location>
</feature>
<evidence type="ECO:0000256" key="2">
    <source>
        <dbReference type="ARBA" id="ARBA00022448"/>
    </source>
</evidence>
<feature type="transmembrane region" description="Helical" evidence="7">
    <location>
        <begin position="29"/>
        <end position="46"/>
    </location>
</feature>
<sequence>MELIGFAGMAAGGILIGSWGGFRNRVTTLLVGIAACGLLTIGMGAIRRFVVYLALILLMGIAITMAQTAVTTLIQERAEPAMQGRMFGLIGTMYSGFLLIGMSVFGPLADVISLPLLMMLTGGMLAVVALFYRFGKGFYQAPAANE</sequence>
<dbReference type="SUPFAM" id="SSF103473">
    <property type="entry name" value="MFS general substrate transporter"/>
    <property type="match status" value="1"/>
</dbReference>
<gene>
    <name evidence="9" type="ORF">SDC9_204248</name>
</gene>
<keyword evidence="2" id="KW-0813">Transport</keyword>
<feature type="transmembrane region" description="Helical" evidence="7">
    <location>
        <begin position="6"/>
        <end position="22"/>
    </location>
</feature>
<evidence type="ECO:0000256" key="5">
    <source>
        <dbReference type="ARBA" id="ARBA00022989"/>
    </source>
</evidence>
<reference evidence="9" key="1">
    <citation type="submission" date="2019-08" db="EMBL/GenBank/DDBJ databases">
        <authorList>
            <person name="Kucharzyk K."/>
            <person name="Murdoch R.W."/>
            <person name="Higgins S."/>
            <person name="Loffler F."/>
        </authorList>
    </citation>
    <scope>NUCLEOTIDE SEQUENCE</scope>
</reference>
<keyword evidence="5 7" id="KW-1133">Transmembrane helix</keyword>
<keyword evidence="4 7" id="KW-0812">Transmembrane</keyword>
<proteinExistence type="predicted"/>
<dbReference type="InterPro" id="IPR020846">
    <property type="entry name" value="MFS_dom"/>
</dbReference>
<evidence type="ECO:0000313" key="9">
    <source>
        <dbReference type="EMBL" id="MPN56558.1"/>
    </source>
</evidence>
<dbReference type="PANTHER" id="PTHR43266:SF10">
    <property type="entry name" value="BACILYSIN EXPORTER BACE-RELATED"/>
    <property type="match status" value="1"/>
</dbReference>
<evidence type="ECO:0000256" key="4">
    <source>
        <dbReference type="ARBA" id="ARBA00022692"/>
    </source>
</evidence>
<feature type="transmembrane region" description="Helical" evidence="7">
    <location>
        <begin position="52"/>
        <end position="74"/>
    </location>
</feature>
<evidence type="ECO:0000256" key="3">
    <source>
        <dbReference type="ARBA" id="ARBA00022475"/>
    </source>
</evidence>
<comment type="subcellular location">
    <subcellularLocation>
        <location evidence="1">Cell membrane</location>
        <topology evidence="1">Multi-pass membrane protein</topology>
    </subcellularLocation>
</comment>
<accession>A0A645IYR5</accession>
<evidence type="ECO:0000256" key="6">
    <source>
        <dbReference type="ARBA" id="ARBA00023136"/>
    </source>
</evidence>
<name>A0A645IYR5_9ZZZZ</name>
<protein>
    <recommendedName>
        <fullName evidence="8">Major facilitator superfamily (MFS) profile domain-containing protein</fullName>
    </recommendedName>
</protein>
<dbReference type="EMBL" id="VSSQ01127030">
    <property type="protein sequence ID" value="MPN56558.1"/>
    <property type="molecule type" value="Genomic_DNA"/>
</dbReference>
<dbReference type="PROSITE" id="PS50850">
    <property type="entry name" value="MFS"/>
    <property type="match status" value="1"/>
</dbReference>
<feature type="transmembrane region" description="Helical" evidence="7">
    <location>
        <begin position="86"/>
        <end position="105"/>
    </location>
</feature>
<dbReference type="GO" id="GO:0005886">
    <property type="term" value="C:plasma membrane"/>
    <property type="evidence" value="ECO:0007669"/>
    <property type="project" value="UniProtKB-SubCell"/>
</dbReference>
<evidence type="ECO:0000256" key="7">
    <source>
        <dbReference type="SAM" id="Phobius"/>
    </source>
</evidence>
<keyword evidence="6 7" id="KW-0472">Membrane</keyword>
<dbReference type="AlphaFoldDB" id="A0A645IYR5"/>
<feature type="domain" description="Major facilitator superfamily (MFS) profile" evidence="8">
    <location>
        <begin position="1"/>
        <end position="146"/>
    </location>
</feature>
<dbReference type="Gene3D" id="1.20.1250.20">
    <property type="entry name" value="MFS general substrate transporter like domains"/>
    <property type="match status" value="1"/>
</dbReference>
<comment type="caution">
    <text evidence="9">The sequence shown here is derived from an EMBL/GenBank/DDBJ whole genome shotgun (WGS) entry which is preliminary data.</text>
</comment>
<evidence type="ECO:0000259" key="8">
    <source>
        <dbReference type="PROSITE" id="PS50850"/>
    </source>
</evidence>
<dbReference type="GO" id="GO:0022857">
    <property type="term" value="F:transmembrane transporter activity"/>
    <property type="evidence" value="ECO:0007669"/>
    <property type="project" value="InterPro"/>
</dbReference>
<dbReference type="PANTHER" id="PTHR43266">
    <property type="entry name" value="MACROLIDE-EFFLUX PROTEIN"/>
    <property type="match status" value="1"/>
</dbReference>